<organism evidence="2 3">
    <name type="scientific">Capsella rubella</name>
    <dbReference type="NCBI Taxonomy" id="81985"/>
    <lineage>
        <taxon>Eukaryota</taxon>
        <taxon>Viridiplantae</taxon>
        <taxon>Streptophyta</taxon>
        <taxon>Embryophyta</taxon>
        <taxon>Tracheophyta</taxon>
        <taxon>Spermatophyta</taxon>
        <taxon>Magnoliopsida</taxon>
        <taxon>eudicotyledons</taxon>
        <taxon>Gunneridae</taxon>
        <taxon>Pentapetalae</taxon>
        <taxon>rosids</taxon>
        <taxon>malvids</taxon>
        <taxon>Brassicales</taxon>
        <taxon>Brassicaceae</taxon>
        <taxon>Camelineae</taxon>
        <taxon>Capsella</taxon>
    </lineage>
</organism>
<dbReference type="InterPro" id="IPR013187">
    <property type="entry name" value="F-box-assoc_dom_typ3"/>
</dbReference>
<dbReference type="EMBL" id="KB870808">
    <property type="protein sequence ID" value="EOA28396.1"/>
    <property type="molecule type" value="Genomic_DNA"/>
</dbReference>
<sequence length="417" mass="47156">MESASSSSSKIKRRKISDGATSTKLPMDLIMQILKRVPAENLINLCKSKPVASIIRNSHFKKLFLTHSSSRPGRLFISFRRSDGYNLLSSPLPTQNHHSGEEGEEGEEGEALSVAATYLTQLPSGARPIKSSWIHGLICYVSSYRYGRSTLKVYNSTTRRTTTLPDFAQLRSVFKHMLGYDPVDDVYKVLCMDLRNNPGTPPGVPNHFFEILTLGDDRWRMTQDCPPYMPINSHICIEGVLYCYACVIGQGIEKGAAIMSFDLRSERFGLIREPRDCPVEKNELSMAKYEGKPAIICNKFSDAANGDMVMWVLEDAVTHEWVKKVFVFPSLWKSVISRSRLSCSRFLISVTDAGEFILALRALRTPPYYVVCYDPKRGSMRKVVIEGVTEHILLRSKLDYCHLFHLFSTQVESLLFL</sequence>
<evidence type="ECO:0000313" key="3">
    <source>
        <dbReference type="Proteomes" id="UP000029121"/>
    </source>
</evidence>
<dbReference type="Proteomes" id="UP000029121">
    <property type="component" value="Unassembled WGS sequence"/>
</dbReference>
<gene>
    <name evidence="2" type="ORF">CARUB_v10024602mg</name>
</gene>
<dbReference type="NCBIfam" id="TIGR01640">
    <property type="entry name" value="F_box_assoc_1"/>
    <property type="match status" value="1"/>
</dbReference>
<dbReference type="InterPro" id="IPR017451">
    <property type="entry name" value="F-box-assoc_interact_dom"/>
</dbReference>
<protein>
    <recommendedName>
        <fullName evidence="1">F-box associated beta-propeller type 3 domain-containing protein</fullName>
    </recommendedName>
</protein>
<dbReference type="Pfam" id="PF08268">
    <property type="entry name" value="FBA_3"/>
    <property type="match status" value="1"/>
</dbReference>
<evidence type="ECO:0000313" key="2">
    <source>
        <dbReference type="EMBL" id="EOA28396.1"/>
    </source>
</evidence>
<dbReference type="PANTHER" id="PTHR31111">
    <property type="entry name" value="BNAA05G37150D PROTEIN-RELATED"/>
    <property type="match status" value="1"/>
</dbReference>
<dbReference type="AlphaFoldDB" id="R0FZW4"/>
<keyword evidence="3" id="KW-1185">Reference proteome</keyword>
<dbReference type="PANTHER" id="PTHR31111:SF106">
    <property type="entry name" value="F-BOX ASSOCIATED UBIQUITINATION EFFECTOR FAMILY PROTEIN"/>
    <property type="match status" value="1"/>
</dbReference>
<proteinExistence type="predicted"/>
<accession>R0FZW4</accession>
<name>R0FZW4_9BRAS</name>
<reference evidence="3" key="1">
    <citation type="journal article" date="2013" name="Nat. Genet.">
        <title>The Capsella rubella genome and the genomic consequences of rapid mating system evolution.</title>
        <authorList>
            <person name="Slotte T."/>
            <person name="Hazzouri K.M."/>
            <person name="Agren J.A."/>
            <person name="Koenig D."/>
            <person name="Maumus F."/>
            <person name="Guo Y.L."/>
            <person name="Steige K."/>
            <person name="Platts A.E."/>
            <person name="Escobar J.S."/>
            <person name="Newman L.K."/>
            <person name="Wang W."/>
            <person name="Mandakova T."/>
            <person name="Vello E."/>
            <person name="Smith L.M."/>
            <person name="Henz S.R."/>
            <person name="Steffen J."/>
            <person name="Takuno S."/>
            <person name="Brandvain Y."/>
            <person name="Coop G."/>
            <person name="Andolfatto P."/>
            <person name="Hu T.T."/>
            <person name="Blanchette M."/>
            <person name="Clark R.M."/>
            <person name="Quesneville H."/>
            <person name="Nordborg M."/>
            <person name="Gaut B.S."/>
            <person name="Lysak M.A."/>
            <person name="Jenkins J."/>
            <person name="Grimwood J."/>
            <person name="Chapman J."/>
            <person name="Prochnik S."/>
            <person name="Shu S."/>
            <person name="Rokhsar D."/>
            <person name="Schmutz J."/>
            <person name="Weigel D."/>
            <person name="Wright S.I."/>
        </authorList>
    </citation>
    <scope>NUCLEOTIDE SEQUENCE [LARGE SCALE GENOMIC DNA]</scope>
    <source>
        <strain evidence="3">cv. Monte Gargano</strain>
    </source>
</reference>
<feature type="domain" description="F-box associated beta-propeller type 3" evidence="1">
    <location>
        <begin position="74"/>
        <end position="399"/>
    </location>
</feature>
<evidence type="ECO:0000259" key="1">
    <source>
        <dbReference type="Pfam" id="PF08268"/>
    </source>
</evidence>